<feature type="compositionally biased region" description="Polar residues" evidence="1">
    <location>
        <begin position="268"/>
        <end position="290"/>
    </location>
</feature>
<proteinExistence type="predicted"/>
<sequence length="496" mass="55507">MYLKKQYTDAFWGDGGPRISSREDIRWDLTVITRDDHVSSHDMHRNLREAAAVVHSSHSSTPLSLADSVDVHRARRNMTSPPSSPYLFAGDDVAQFDHIEPCDSNLSEMQNIHPYVDIDYVISMSDSVSSRMAYEKHIYSEDDHPESRAGTVRPARRFLRSSSQLQDRSKSLRIEFSSSTQQSTLSHVTQHPRHFTSDGADANAANPHDARRFGWHGMQEDIGRTISRRDNFSANQIMARHEHSKTPRGLPVSSAMPPQHDSRDHQRTSTSEKSSLCQTSPGASQTTVESNIVDFGMNPDDTHLLNRQESLPRPKQGLEYSDRPIIMPVSSNVEDDTPLSHTNHFYSKNHPSFTNSSSRPQAFNPLGESPSAHGENFHKCPDNPPMWSLQHVMEMQGVFDQNPISYAHPEGNKFITRTPQTWGHPLHEETHSFSGNSDYSIARTQTSAASLGGVNAPEGRLSPEAFYTYGGAPWTLPTSAGDIDHPRSGESIFFPQ</sequence>
<feature type="compositionally biased region" description="Polar residues" evidence="1">
    <location>
        <begin position="176"/>
        <end position="189"/>
    </location>
</feature>
<keyword evidence="3" id="KW-1185">Reference proteome</keyword>
<feature type="compositionally biased region" description="Polar residues" evidence="1">
    <location>
        <begin position="352"/>
        <end position="361"/>
    </location>
</feature>
<accession>A0A0H2RMS0</accession>
<reference evidence="2 3" key="1">
    <citation type="submission" date="2015-04" db="EMBL/GenBank/DDBJ databases">
        <title>Complete genome sequence of Schizopora paradoxa KUC8140, a cosmopolitan wood degrader in East Asia.</title>
        <authorList>
            <consortium name="DOE Joint Genome Institute"/>
            <person name="Min B."/>
            <person name="Park H."/>
            <person name="Jang Y."/>
            <person name="Kim J.-J."/>
            <person name="Kim K.H."/>
            <person name="Pangilinan J."/>
            <person name="Lipzen A."/>
            <person name="Riley R."/>
            <person name="Grigoriev I.V."/>
            <person name="Spatafora J.W."/>
            <person name="Choi I.-G."/>
        </authorList>
    </citation>
    <scope>NUCLEOTIDE SEQUENCE [LARGE SCALE GENOMIC DNA]</scope>
    <source>
        <strain evidence="2 3">KUC8140</strain>
    </source>
</reference>
<feature type="region of interest" description="Disordered" evidence="1">
    <location>
        <begin position="240"/>
        <end position="318"/>
    </location>
</feature>
<gene>
    <name evidence="2" type="ORF">SCHPADRAFT_986887</name>
</gene>
<evidence type="ECO:0000313" key="2">
    <source>
        <dbReference type="EMBL" id="KLO06131.1"/>
    </source>
</evidence>
<evidence type="ECO:0000256" key="1">
    <source>
        <dbReference type="SAM" id="MobiDB-lite"/>
    </source>
</evidence>
<dbReference type="EMBL" id="KQ086234">
    <property type="protein sequence ID" value="KLO06131.1"/>
    <property type="molecule type" value="Genomic_DNA"/>
</dbReference>
<dbReference type="AlphaFoldDB" id="A0A0H2RMS0"/>
<protein>
    <submittedName>
        <fullName evidence="2">Uncharacterized protein</fullName>
    </submittedName>
</protein>
<evidence type="ECO:0000313" key="3">
    <source>
        <dbReference type="Proteomes" id="UP000053477"/>
    </source>
</evidence>
<name>A0A0H2RMS0_9AGAM</name>
<feature type="region of interest" description="Disordered" evidence="1">
    <location>
        <begin position="352"/>
        <end position="381"/>
    </location>
</feature>
<dbReference type="Proteomes" id="UP000053477">
    <property type="component" value="Unassembled WGS sequence"/>
</dbReference>
<dbReference type="InParanoid" id="A0A0H2RMS0"/>
<organism evidence="2 3">
    <name type="scientific">Schizopora paradoxa</name>
    <dbReference type="NCBI Taxonomy" id="27342"/>
    <lineage>
        <taxon>Eukaryota</taxon>
        <taxon>Fungi</taxon>
        <taxon>Dikarya</taxon>
        <taxon>Basidiomycota</taxon>
        <taxon>Agaricomycotina</taxon>
        <taxon>Agaricomycetes</taxon>
        <taxon>Hymenochaetales</taxon>
        <taxon>Schizoporaceae</taxon>
        <taxon>Schizopora</taxon>
    </lineage>
</organism>
<feature type="region of interest" description="Disordered" evidence="1">
    <location>
        <begin position="139"/>
        <end position="210"/>
    </location>
</feature>
<feature type="compositionally biased region" description="Basic and acidic residues" evidence="1">
    <location>
        <begin position="300"/>
        <end position="312"/>
    </location>
</feature>